<evidence type="ECO:0000256" key="2">
    <source>
        <dbReference type="ARBA" id="ARBA00022605"/>
    </source>
</evidence>
<dbReference type="Pfam" id="PF04204">
    <property type="entry name" value="HTS"/>
    <property type="match status" value="1"/>
</dbReference>
<dbReference type="GO" id="GO:0008652">
    <property type="term" value="P:amino acid biosynthetic process"/>
    <property type="evidence" value="ECO:0007669"/>
    <property type="project" value="UniProtKB-KW"/>
</dbReference>
<reference evidence="5" key="1">
    <citation type="submission" date="2021-02" db="EMBL/GenBank/DDBJ databases">
        <authorList>
            <person name="Dougan E. K."/>
            <person name="Rhodes N."/>
            <person name="Thang M."/>
            <person name="Chan C."/>
        </authorList>
    </citation>
    <scope>NUCLEOTIDE SEQUENCE</scope>
</reference>
<evidence type="ECO:0000256" key="3">
    <source>
        <dbReference type="ARBA" id="ARBA00022679"/>
    </source>
</evidence>
<keyword evidence="1" id="KW-0963">Cytoplasm</keyword>
<dbReference type="PANTHER" id="PTHR20919:SF0">
    <property type="entry name" value="HOMOSERINE O-SUCCINYLTRANSFERASE"/>
    <property type="match status" value="1"/>
</dbReference>
<dbReference type="NCBIfam" id="TIGR01001">
    <property type="entry name" value="metA"/>
    <property type="match status" value="1"/>
</dbReference>
<name>A0A812T3H2_9DINO</name>
<keyword evidence="6" id="KW-1185">Reference proteome</keyword>
<dbReference type="EMBL" id="CAJNJA010022938">
    <property type="protein sequence ID" value="CAE7502611.1"/>
    <property type="molecule type" value="Genomic_DNA"/>
</dbReference>
<dbReference type="AlphaFoldDB" id="A0A812T3H2"/>
<dbReference type="InterPro" id="IPR033752">
    <property type="entry name" value="MetA_family"/>
</dbReference>
<proteinExistence type="inferred from homology"/>
<dbReference type="OrthoDB" id="10259790at2759"/>
<evidence type="ECO:0000256" key="4">
    <source>
        <dbReference type="ARBA" id="ARBA00023315"/>
    </source>
</evidence>
<gene>
    <name evidence="5" type="primary">metAA</name>
    <name evidence="5" type="ORF">SNEC2469_LOCUS14318</name>
</gene>
<evidence type="ECO:0000313" key="5">
    <source>
        <dbReference type="EMBL" id="CAE7502611.1"/>
    </source>
</evidence>
<dbReference type="PANTHER" id="PTHR20919">
    <property type="entry name" value="HOMOSERINE O-SUCCINYLTRANSFERASE"/>
    <property type="match status" value="1"/>
</dbReference>
<accession>A0A812T3H2</accession>
<dbReference type="InterPro" id="IPR029062">
    <property type="entry name" value="Class_I_gatase-like"/>
</dbReference>
<dbReference type="CDD" id="cd03131">
    <property type="entry name" value="GATase1_HTS"/>
    <property type="match status" value="1"/>
</dbReference>
<dbReference type="SUPFAM" id="SSF52317">
    <property type="entry name" value="Class I glutamine amidotransferase-like"/>
    <property type="match status" value="1"/>
</dbReference>
<dbReference type="GO" id="GO:0008899">
    <property type="term" value="F:homoserine O-succinyltransferase activity"/>
    <property type="evidence" value="ECO:0007669"/>
    <property type="project" value="InterPro"/>
</dbReference>
<evidence type="ECO:0000256" key="1">
    <source>
        <dbReference type="ARBA" id="ARBA00022490"/>
    </source>
</evidence>
<evidence type="ECO:0000313" key="6">
    <source>
        <dbReference type="Proteomes" id="UP000601435"/>
    </source>
</evidence>
<dbReference type="InterPro" id="IPR005697">
    <property type="entry name" value="HST_MetA"/>
</dbReference>
<sequence>MPIKIPANSPAERILGEEGVELIETEVALRQDIRPLRILLLNLMPIKIATEVQIARLLSHTPMQVELGLLTTSSYTPHNTSREYLQTFYRTLDEVRDEHFDGLIVTGAPVERLPFEAVEYWSELLDILAWAKTNVFRRLYLCWGAQAALWAQFGIEKLLFEEKLFGLYEQEVLTPRHPVLRGFPDVFQVPVSRYSGVRRADIQAHPELELLIDSAESGPCMVGHRATGDLYMFNHLEYDTRTLHDEYQRDLDREAGIAPPRNYFADPDLSRPRPNVWRPLAYLLFSNWNYWLYEDTPHDLSILRQAQTKEPAA</sequence>
<dbReference type="Gene3D" id="3.40.50.880">
    <property type="match status" value="1"/>
</dbReference>
<dbReference type="Proteomes" id="UP000601435">
    <property type="component" value="Unassembled WGS sequence"/>
</dbReference>
<dbReference type="PIRSF" id="PIRSF000450">
    <property type="entry name" value="H_ser_succinyltr"/>
    <property type="match status" value="1"/>
</dbReference>
<protein>
    <submittedName>
        <fullName evidence="5">MetAA protein</fullName>
    </submittedName>
</protein>
<dbReference type="GO" id="GO:0005737">
    <property type="term" value="C:cytoplasm"/>
    <property type="evidence" value="ECO:0007669"/>
    <property type="project" value="InterPro"/>
</dbReference>
<comment type="caution">
    <text evidence="5">The sequence shown here is derived from an EMBL/GenBank/DDBJ whole genome shotgun (WGS) entry which is preliminary data.</text>
</comment>
<keyword evidence="4" id="KW-0012">Acyltransferase</keyword>
<organism evidence="5 6">
    <name type="scientific">Symbiodinium necroappetens</name>
    <dbReference type="NCBI Taxonomy" id="1628268"/>
    <lineage>
        <taxon>Eukaryota</taxon>
        <taxon>Sar</taxon>
        <taxon>Alveolata</taxon>
        <taxon>Dinophyceae</taxon>
        <taxon>Suessiales</taxon>
        <taxon>Symbiodiniaceae</taxon>
        <taxon>Symbiodinium</taxon>
    </lineage>
</organism>
<keyword evidence="3" id="KW-0808">Transferase</keyword>
<dbReference type="HAMAP" id="MF_00295">
    <property type="entry name" value="MetA_acyltransf"/>
    <property type="match status" value="1"/>
</dbReference>
<keyword evidence="2" id="KW-0028">Amino-acid biosynthesis</keyword>